<dbReference type="EMBL" id="MU005648">
    <property type="protein sequence ID" value="KAF2675777.1"/>
    <property type="molecule type" value="Genomic_DNA"/>
</dbReference>
<name>A0A6G1IC14_9PLEO</name>
<dbReference type="OrthoDB" id="4850726at2759"/>
<dbReference type="PANTHER" id="PTHR24148:SF73">
    <property type="entry name" value="HET DOMAIN PROTEIN (AFU_ORTHOLOGUE AFUA_8G01020)"/>
    <property type="match status" value="1"/>
</dbReference>
<evidence type="ECO:0000313" key="2">
    <source>
        <dbReference type="EMBL" id="KAF2675777.1"/>
    </source>
</evidence>
<dbReference type="PANTHER" id="PTHR24148">
    <property type="entry name" value="ANKYRIN REPEAT DOMAIN-CONTAINING PROTEIN 39 HOMOLOG-RELATED"/>
    <property type="match status" value="1"/>
</dbReference>
<dbReference type="Proteomes" id="UP000799291">
    <property type="component" value="Unassembled WGS sequence"/>
</dbReference>
<keyword evidence="3" id="KW-1185">Reference proteome</keyword>
<gene>
    <name evidence="2" type="ORF">K458DRAFT_397610</name>
</gene>
<dbReference type="Pfam" id="PF06985">
    <property type="entry name" value="HET"/>
    <property type="match status" value="1"/>
</dbReference>
<protein>
    <submittedName>
        <fullName evidence="2">HET-domain-containing protein</fullName>
    </submittedName>
</protein>
<dbReference type="InterPro" id="IPR010730">
    <property type="entry name" value="HET"/>
</dbReference>
<evidence type="ECO:0000259" key="1">
    <source>
        <dbReference type="Pfam" id="PF06985"/>
    </source>
</evidence>
<accession>A0A6G1IC14</accession>
<dbReference type="InterPro" id="IPR052895">
    <property type="entry name" value="HetReg/Transcr_Mod"/>
</dbReference>
<feature type="domain" description="Heterokaryon incompatibility" evidence="1">
    <location>
        <begin position="118"/>
        <end position="267"/>
    </location>
</feature>
<organism evidence="2 3">
    <name type="scientific">Lentithecium fluviatile CBS 122367</name>
    <dbReference type="NCBI Taxonomy" id="1168545"/>
    <lineage>
        <taxon>Eukaryota</taxon>
        <taxon>Fungi</taxon>
        <taxon>Dikarya</taxon>
        <taxon>Ascomycota</taxon>
        <taxon>Pezizomycotina</taxon>
        <taxon>Dothideomycetes</taxon>
        <taxon>Pleosporomycetidae</taxon>
        <taxon>Pleosporales</taxon>
        <taxon>Massarineae</taxon>
        <taxon>Lentitheciaceae</taxon>
        <taxon>Lentithecium</taxon>
    </lineage>
</organism>
<proteinExistence type="predicted"/>
<dbReference type="Pfam" id="PF26639">
    <property type="entry name" value="Het-6_barrel"/>
    <property type="match status" value="1"/>
</dbReference>
<sequence length="719" mass="81915">MALSFPTFATASPELQPLYRSLSNQNEEIRLLTIQPAVFHSYSADIRCLLGTYSLKDITVAYQTFLSNNNFTSLHAPAALEKWTASQISPALANLEPLKRMNSTKPSSRLHRFMWGDFAALSYVWGDMNATARIYVNGHPMYVTANLERVLREFRNAGEFSGRFRLWVDALCINQRDLDERANQVQRMPEIYRAAWTVVVWLGDSTPRSTLALQFVRDLVTFKDASCERELEHSLREDPHFLGSLQWLGLHELMERPYWYRLWIIQEVVMGGARAQIRCGNFALDWATFCCGISVLQEHLWLVKDECLQEDIRSTSAQPISAWITTSLHLVYRELSRLSCSGSRKDAENPSFGRLLDLACGAQCLDPRDKVYALIGLMPTSVACLLRPDYTLPLSQVYTSAAKAFIQGLDNLDPLQEANPWGPSDCPSWVADWQKRLDHIRRSDSPIWGPTYLFPREPDNLKHVPYTASGDTKHSAVFLDDGRLQCQGFVVDAISGLSACGLGYFSWDPNSIVSPDVFNSVYGDLEATTEAVYRTLIADRDVYGQRASERHSVIRHLPSVFQHARMQFSERGWTWLADLAGYYYRWERFREANMDFRLGETCFDDLFEEEIPQDTSEYDLTEVYSCFDRSSQRRRLMTTSSGYVGWAPDNINGEAGEQTQIGDLIAIVFGCSTPLAIRMLPDRTHYQVLGEAYVQGLMDGEAMKGLETKKYQLRTFTFC</sequence>
<dbReference type="AlphaFoldDB" id="A0A6G1IC14"/>
<evidence type="ECO:0000313" key="3">
    <source>
        <dbReference type="Proteomes" id="UP000799291"/>
    </source>
</evidence>
<reference evidence="2" key="1">
    <citation type="journal article" date="2020" name="Stud. Mycol.">
        <title>101 Dothideomycetes genomes: a test case for predicting lifestyles and emergence of pathogens.</title>
        <authorList>
            <person name="Haridas S."/>
            <person name="Albert R."/>
            <person name="Binder M."/>
            <person name="Bloem J."/>
            <person name="Labutti K."/>
            <person name="Salamov A."/>
            <person name="Andreopoulos B."/>
            <person name="Baker S."/>
            <person name="Barry K."/>
            <person name="Bills G."/>
            <person name="Bluhm B."/>
            <person name="Cannon C."/>
            <person name="Castanera R."/>
            <person name="Culley D."/>
            <person name="Daum C."/>
            <person name="Ezra D."/>
            <person name="Gonzalez J."/>
            <person name="Henrissat B."/>
            <person name="Kuo A."/>
            <person name="Liang C."/>
            <person name="Lipzen A."/>
            <person name="Lutzoni F."/>
            <person name="Magnuson J."/>
            <person name="Mondo S."/>
            <person name="Nolan M."/>
            <person name="Ohm R."/>
            <person name="Pangilinan J."/>
            <person name="Park H.-J."/>
            <person name="Ramirez L."/>
            <person name="Alfaro M."/>
            <person name="Sun H."/>
            <person name="Tritt A."/>
            <person name="Yoshinaga Y."/>
            <person name="Zwiers L.-H."/>
            <person name="Turgeon B."/>
            <person name="Goodwin S."/>
            <person name="Spatafora J."/>
            <person name="Crous P."/>
            <person name="Grigoriev I."/>
        </authorList>
    </citation>
    <scope>NUCLEOTIDE SEQUENCE</scope>
    <source>
        <strain evidence="2">CBS 122367</strain>
    </source>
</reference>